<dbReference type="STRING" id="243365.CV_3830"/>
<proteinExistence type="predicted"/>
<evidence type="ECO:0000313" key="1">
    <source>
        <dbReference type="EMBL" id="AAQ61492.1"/>
    </source>
</evidence>
<reference evidence="1 2" key="1">
    <citation type="journal article" date="2003" name="Proc. Natl. Acad. Sci. U.S.A.">
        <title>The complete genome sequence of Chromobacterium violaceum reveals remarkable and exploitable bacterial adaptability.</title>
        <authorList>
            <person name="Vasconcelos A.T.R."/>
            <person name="de Almeida D.F."/>
            <person name="Almeida F.C."/>
            <person name="de Almeida L.G.P."/>
            <person name="de Almeida R."/>
            <person name="Goncalves J.A.A."/>
            <person name="Andrade E.M."/>
            <person name="Antonio R.V."/>
            <person name="Araripe J."/>
            <person name="de Araujo M.F.F."/>
            <person name="Filho S.A."/>
            <person name="Azevedo V."/>
            <person name="Batista A.J."/>
            <person name="Bataus L.A.M."/>
            <person name="Batista J.S."/>
            <person name="Belo A."/>
            <person name="vander Berg C."/>
            <person name="Blamey J."/>
            <person name="Bogo M."/>
            <person name="Bonato S."/>
            <person name="Bordignon J."/>
            <person name="Brito C.A."/>
            <person name="Brocchi M."/>
            <person name="Burity H.A."/>
            <person name="Camargo A.A."/>
            <person name="Cardoso D.D.P."/>
            <person name="Carneiro N.P."/>
            <person name="Carraro D.M."/>
            <person name="Carvalho C.M.B."/>
            <person name="Cascardo J.C.M."/>
            <person name="Cavada B.S."/>
            <person name="Chueire L.M.O."/>
            <person name="Pasa T.B.C."/>
            <person name="Duran N."/>
            <person name="Fagundes N."/>
            <person name="Falcao C.L."/>
            <person name="Fantinatti F."/>
            <person name="Farias I.P."/>
            <person name="Felipe M.S.S."/>
            <person name="Ferrari L.P."/>
            <person name="Ferro J.A."/>
            <person name="Ferro M.I.T."/>
            <person name="Franco G.R."/>
            <person name="Freitas N.S.A."/>
            <person name="Furlan L.R."/>
            <person name="Gazzinelli R.T."/>
            <person name="Gomes E.A."/>
            <person name="Goncalves P.R."/>
            <person name="Grangeiro T.B."/>
            <person name="Grattapaglia D."/>
            <person name="Grisard E.C."/>
            <person name="Guimaraes C.T."/>
            <person name="Hanna E.S."/>
            <person name="Hungria M."/>
            <person name="Jardim S.N."/>
            <person name="Laurino J."/>
            <person name="Leoi L.C.T."/>
            <person name="Fassarella L."/>
            <person name="Lima A."/>
            <person name="Loureiro M.F."/>
            <person name="Lyra M.C.P."/>
            <person name="Macedo M."/>
            <person name="Madeira H.M.F."/>
            <person name="Manfio G.P."/>
            <person name="Maranhao A.Q."/>
            <person name="Martins W.S."/>
            <person name="di Mauro S.M.Z."/>
            <person name="de Medeiros S.R.B."/>
            <person name="Meissner R.D.V."/>
            <person name="Menck C.F.M."/>
            <person name="Moreira M.A.M."/>
            <person name="Nascimento F.F."/>
            <person name="Nicolas M.F."/>
            <person name="Oliveira J.G."/>
            <person name="Oliveira S.C."/>
            <person name="Paixao R.F.C."/>
            <person name="Parente J.A."/>
            <person name="Pedrosa F.O."/>
            <person name="Pena S.J.D."/>
            <person name="Perreira J.O."/>
            <person name="Perreira M."/>
            <person name="Pinto L.S.R.C."/>
            <person name="Pinto L.S."/>
            <person name="Porto J.I.R."/>
            <person name="Potrich D.P."/>
            <person name="Neto C.E.R."/>
            <person name="Reis A.M.M."/>
            <person name="Rigo L.U."/>
            <person name="Rondinelli E."/>
            <person name="dos Santos E.B.P."/>
            <person name="Santos F.R."/>
            <person name="Schneider M.P.C."/>
            <person name="Seuanez H.N."/>
            <person name="Silva A.M.R."/>
            <person name="da Silva A.L.C."/>
            <person name="Silva D.W."/>
            <person name="Silva R."/>
            <person name="Simoes I.C."/>
            <person name="Simon D."/>
            <person name="Soares C.M.A."/>
            <person name="Soares R.B.A."/>
            <person name="Souza E.M."/>
            <person name="Souza K.R.L."/>
            <person name="Souza R.C."/>
            <person name="Steffens M.B.R."/>
            <person name="Steindel M."/>
            <person name="Teixeira S.R."/>
            <person name="Urmenyi T."/>
            <person name="Vettore A."/>
            <person name="Wassem R."/>
            <person name="Zaha A."/>
            <person name="Simpson A.J.G."/>
        </authorList>
    </citation>
    <scope>NUCLEOTIDE SEQUENCE [LARGE SCALE GENOMIC DNA]</scope>
    <source>
        <strain evidence="2">ATCC 12472 / DSM 30191 / JCM 1249 / NBRC 12614 / NCIMB 9131 / NCTC 9757</strain>
    </source>
</reference>
<dbReference type="EMBL" id="AE016825">
    <property type="protein sequence ID" value="AAQ61492.1"/>
    <property type="molecule type" value="Genomic_DNA"/>
</dbReference>
<sequence length="60" mass="6519">MDSAVLLFFCRFLPVMSGLSLFFCNASLILATAIDGIYRRHINVRANGSAGKPTGQNQLT</sequence>
<protein>
    <submittedName>
        <fullName evidence="1">Uncharacterized protein</fullName>
    </submittedName>
</protein>
<dbReference type="HOGENOM" id="CLU_2932908_0_0_4"/>
<gene>
    <name evidence="1" type="ordered locus">CV_3830</name>
</gene>
<accession>Q7NRF2</accession>
<dbReference type="AlphaFoldDB" id="Q7NRF2"/>
<keyword evidence="2" id="KW-1185">Reference proteome</keyword>
<dbReference type="KEGG" id="cvi:CV_3830"/>
<dbReference type="Proteomes" id="UP000001424">
    <property type="component" value="Chromosome"/>
</dbReference>
<evidence type="ECO:0000313" key="2">
    <source>
        <dbReference type="Proteomes" id="UP000001424"/>
    </source>
</evidence>
<name>Q7NRF2_CHRVO</name>
<organism evidence="1 2">
    <name type="scientific">Chromobacterium violaceum (strain ATCC 12472 / DSM 30191 / JCM 1249 / CCUG 213 / NBRC 12614 / NCIMB 9131 / NCTC 9757 / MK)</name>
    <dbReference type="NCBI Taxonomy" id="243365"/>
    <lineage>
        <taxon>Bacteria</taxon>
        <taxon>Pseudomonadati</taxon>
        <taxon>Pseudomonadota</taxon>
        <taxon>Betaproteobacteria</taxon>
        <taxon>Neisseriales</taxon>
        <taxon>Chromobacteriaceae</taxon>
        <taxon>Chromobacterium</taxon>
    </lineage>
</organism>